<dbReference type="InterPro" id="IPR009057">
    <property type="entry name" value="Homeodomain-like_sf"/>
</dbReference>
<protein>
    <recommendedName>
        <fullName evidence="2">HTH tetR-type domain-containing protein</fullName>
    </recommendedName>
</protein>
<dbReference type="Gene3D" id="1.10.357.10">
    <property type="entry name" value="Tetracycline Repressor, domain 2"/>
    <property type="match status" value="2"/>
</dbReference>
<keyword evidence="1" id="KW-0238">DNA-binding</keyword>
<dbReference type="EMBL" id="MAQB02000001">
    <property type="protein sequence ID" value="OFJ47906.1"/>
    <property type="molecule type" value="Genomic_DNA"/>
</dbReference>
<gene>
    <name evidence="3" type="ORF">BA896_001785</name>
</gene>
<dbReference type="Pfam" id="PF00440">
    <property type="entry name" value="TetR_N"/>
    <property type="match status" value="1"/>
</dbReference>
<reference evidence="3 4" key="1">
    <citation type="submission" date="2016-10" db="EMBL/GenBank/DDBJ databases">
        <title>Updated version of Genome Assembly of Janthinobacterium lividum ERGS5:01.</title>
        <authorList>
            <person name="Kumar R."/>
            <person name="Acharya V."/>
            <person name="Singh D."/>
        </authorList>
    </citation>
    <scope>NUCLEOTIDE SEQUENCE [LARGE SCALE GENOMIC DNA]</scope>
    <source>
        <strain evidence="3 4">ERGS5:01</strain>
    </source>
</reference>
<evidence type="ECO:0000256" key="1">
    <source>
        <dbReference type="ARBA" id="ARBA00023125"/>
    </source>
</evidence>
<dbReference type="Proteomes" id="UP000092634">
    <property type="component" value="Unassembled WGS sequence"/>
</dbReference>
<feature type="domain" description="HTH tetR-type" evidence="2">
    <location>
        <begin position="216"/>
        <end position="253"/>
    </location>
</feature>
<dbReference type="InterPro" id="IPR001647">
    <property type="entry name" value="HTH_TetR"/>
</dbReference>
<comment type="caution">
    <text evidence="3">The sequence shown here is derived from an EMBL/GenBank/DDBJ whole genome shotgun (WGS) entry which is preliminary data.</text>
</comment>
<evidence type="ECO:0000313" key="4">
    <source>
        <dbReference type="Proteomes" id="UP000092634"/>
    </source>
</evidence>
<evidence type="ECO:0000313" key="3">
    <source>
        <dbReference type="EMBL" id="OFJ47906.1"/>
    </source>
</evidence>
<sequence length="349" mass="37780">MTLRPLAQHLQVSVTVLSNHYGTRADVIAAICNAAHTEQLQLLANWRQFLLPLGRLSASTAADLSDTILEELATHARDFSLLFMEVIQASRCDAALHLASAPWLDEHMRFWAQLGVQAGMPATLAGSGWLGGYAIDELAYSISLNHLPAYRMLRRQCLRRLFSGVLSASGSDGDALLFQTLFDALAYRADEVSVIHGVDFATDWPGRAARACALTLTERGVSALTHRAIAAEAGVPHTTLSYRYSTQQDLVVAGLEYIISHLLRAVDADAQADAAPRSSGQACAADKPGLDVGRATFALAVAAARMPQLVPSAADMRRSRGVNLLKILRRISPPYRTWICWAPRSLPSA</sequence>
<evidence type="ECO:0000259" key="2">
    <source>
        <dbReference type="Pfam" id="PF00440"/>
    </source>
</evidence>
<accession>A0A1E8PNK7</accession>
<name>A0A1E8PNK7_9BURK</name>
<organism evidence="3 4">
    <name type="scientific">Janthinobacterium lividum</name>
    <dbReference type="NCBI Taxonomy" id="29581"/>
    <lineage>
        <taxon>Bacteria</taxon>
        <taxon>Pseudomonadati</taxon>
        <taxon>Pseudomonadota</taxon>
        <taxon>Betaproteobacteria</taxon>
        <taxon>Burkholderiales</taxon>
        <taxon>Oxalobacteraceae</taxon>
        <taxon>Janthinobacterium</taxon>
    </lineage>
</organism>
<proteinExistence type="predicted"/>
<dbReference type="SUPFAM" id="SSF46689">
    <property type="entry name" value="Homeodomain-like"/>
    <property type="match status" value="1"/>
</dbReference>
<dbReference type="GO" id="GO:0003677">
    <property type="term" value="F:DNA binding"/>
    <property type="evidence" value="ECO:0007669"/>
    <property type="project" value="UniProtKB-KW"/>
</dbReference>
<dbReference type="AlphaFoldDB" id="A0A1E8PNK7"/>